<proteinExistence type="predicted"/>
<sequence>MVGAEAYELVDSLNFKPKMLERKSIIERIADKIKWLIDTFIGG</sequence>
<accession>A0A1H2ZC99</accession>
<gene>
    <name evidence="1" type="ORF">SAMN05421882_107111</name>
</gene>
<dbReference type="AlphaFoldDB" id="A0A1H2ZC99"/>
<dbReference type="EMBL" id="FNNH01000071">
    <property type="protein sequence ID" value="SDX15011.1"/>
    <property type="molecule type" value="Genomic_DNA"/>
</dbReference>
<dbReference type="Proteomes" id="UP000183454">
    <property type="component" value="Unassembled WGS sequence"/>
</dbReference>
<evidence type="ECO:0000313" key="2">
    <source>
        <dbReference type="Proteomes" id="UP000183454"/>
    </source>
</evidence>
<name>A0A1H2ZC99_9PROT</name>
<organism evidence="1 2">
    <name type="scientific">Nitrosomonas communis</name>
    <dbReference type="NCBI Taxonomy" id="44574"/>
    <lineage>
        <taxon>Bacteria</taxon>
        <taxon>Pseudomonadati</taxon>
        <taxon>Pseudomonadota</taxon>
        <taxon>Betaproteobacteria</taxon>
        <taxon>Nitrosomonadales</taxon>
        <taxon>Nitrosomonadaceae</taxon>
        <taxon>Nitrosomonas</taxon>
    </lineage>
</organism>
<evidence type="ECO:0000313" key="1">
    <source>
        <dbReference type="EMBL" id="SDX15011.1"/>
    </source>
</evidence>
<protein>
    <submittedName>
        <fullName evidence="1">Type I restriction enzyme, R subunit</fullName>
    </submittedName>
</protein>
<reference evidence="1 2" key="1">
    <citation type="submission" date="2016-10" db="EMBL/GenBank/DDBJ databases">
        <authorList>
            <person name="de Groot N.N."/>
        </authorList>
    </citation>
    <scope>NUCLEOTIDE SEQUENCE [LARGE SCALE GENOMIC DNA]</scope>
    <source>
        <strain evidence="1 2">Nm110</strain>
    </source>
</reference>